<evidence type="ECO:0000256" key="6">
    <source>
        <dbReference type="ARBA" id="ARBA00023136"/>
    </source>
</evidence>
<evidence type="ECO:0000256" key="1">
    <source>
        <dbReference type="ARBA" id="ARBA00004236"/>
    </source>
</evidence>
<keyword evidence="6 8" id="KW-0472">Membrane</keyword>
<dbReference type="PANTHER" id="PTHR11923">
    <property type="entry name" value="SCAVENGER RECEPTOR CLASS B TYPE-1 SR-B1"/>
    <property type="match status" value="1"/>
</dbReference>
<dbReference type="GO" id="GO:0005886">
    <property type="term" value="C:plasma membrane"/>
    <property type="evidence" value="ECO:0007669"/>
    <property type="project" value="UniProtKB-SubCell"/>
</dbReference>
<comment type="similarity">
    <text evidence="2">Belongs to the CD36 family.</text>
</comment>
<evidence type="ECO:0000256" key="7">
    <source>
        <dbReference type="ARBA" id="ARBA00023180"/>
    </source>
</evidence>
<dbReference type="PANTHER" id="PTHR11923:SF104">
    <property type="entry name" value="FI07620P"/>
    <property type="match status" value="1"/>
</dbReference>
<comment type="subcellular location">
    <subcellularLocation>
        <location evidence="1">Cell membrane</location>
    </subcellularLocation>
</comment>
<gene>
    <name evidence="9" type="ORF">HF086_006857</name>
</gene>
<evidence type="ECO:0000256" key="5">
    <source>
        <dbReference type="ARBA" id="ARBA00022989"/>
    </source>
</evidence>
<feature type="transmembrane region" description="Helical" evidence="8">
    <location>
        <begin position="202"/>
        <end position="223"/>
    </location>
</feature>
<evidence type="ECO:0000256" key="8">
    <source>
        <dbReference type="SAM" id="Phobius"/>
    </source>
</evidence>
<sequence length="304" mass="34008">MSSKEADKKTKQAMSTLAADKLGYFANAGAYYSMSALGSKLFKDLSVEEMFWGYHDPLVTIANSLLPGWIDFAKLGLLDRFYSQKNETSEVELANVTRSTPCNRIKGSFEGLMLPAHYPKGKNITIFRKQACRNYPFSFITESKNTQWTPQLLAAPLPLPVTVATAVLLKDLWTSAIVTMVIIISLEYSSEVTSLLRLRLLYAPPLIVTLEVILIIVGLVLAAQGLHRIWKPKYKIIPPKEMPVPIVRRKSSERRRSSVILNMAENVGFSFKDDEDLAKEAVSLLAINEEDSEFVDLLVSSDNE</sequence>
<dbReference type="Proteomes" id="UP000814243">
    <property type="component" value="Unassembled WGS sequence"/>
</dbReference>
<evidence type="ECO:0000256" key="3">
    <source>
        <dbReference type="ARBA" id="ARBA00022475"/>
    </source>
</evidence>
<dbReference type="GO" id="GO:0005737">
    <property type="term" value="C:cytoplasm"/>
    <property type="evidence" value="ECO:0007669"/>
    <property type="project" value="TreeGrafter"/>
</dbReference>
<keyword evidence="7" id="KW-0325">Glycoprotein</keyword>
<reference evidence="9" key="1">
    <citation type="journal article" date="2021" name="G3 (Bethesda)">
        <title>Genome and transcriptome analysis of the beet armyworm Spodoptera exigua reveals targets for pest control. .</title>
        <authorList>
            <person name="Simon S."/>
            <person name="Breeschoten T."/>
            <person name="Jansen H.J."/>
            <person name="Dirks R.P."/>
            <person name="Schranz M.E."/>
            <person name="Ros V.I.D."/>
        </authorList>
    </citation>
    <scope>NUCLEOTIDE SEQUENCE</scope>
    <source>
        <strain evidence="9">TB_SE_WUR_2020</strain>
    </source>
</reference>
<keyword evidence="3" id="KW-1003">Cell membrane</keyword>
<evidence type="ECO:0000313" key="10">
    <source>
        <dbReference type="Proteomes" id="UP000814243"/>
    </source>
</evidence>
<evidence type="ECO:0000256" key="2">
    <source>
        <dbReference type="ARBA" id="ARBA00010532"/>
    </source>
</evidence>
<organism evidence="9 10">
    <name type="scientific">Spodoptera exigua</name>
    <name type="common">Beet armyworm</name>
    <name type="synonym">Noctua fulgens</name>
    <dbReference type="NCBI Taxonomy" id="7107"/>
    <lineage>
        <taxon>Eukaryota</taxon>
        <taxon>Metazoa</taxon>
        <taxon>Ecdysozoa</taxon>
        <taxon>Arthropoda</taxon>
        <taxon>Hexapoda</taxon>
        <taxon>Insecta</taxon>
        <taxon>Pterygota</taxon>
        <taxon>Neoptera</taxon>
        <taxon>Endopterygota</taxon>
        <taxon>Lepidoptera</taxon>
        <taxon>Glossata</taxon>
        <taxon>Ditrysia</taxon>
        <taxon>Noctuoidea</taxon>
        <taxon>Noctuidae</taxon>
        <taxon>Amphipyrinae</taxon>
        <taxon>Spodoptera</taxon>
    </lineage>
</organism>
<dbReference type="AlphaFoldDB" id="A0A922MBF2"/>
<dbReference type="Pfam" id="PF01130">
    <property type="entry name" value="CD36"/>
    <property type="match status" value="1"/>
</dbReference>
<keyword evidence="5 8" id="KW-1133">Transmembrane helix</keyword>
<protein>
    <submittedName>
        <fullName evidence="9">Uncharacterized protein</fullName>
    </submittedName>
</protein>
<evidence type="ECO:0000313" key="9">
    <source>
        <dbReference type="EMBL" id="KAH9633255.1"/>
    </source>
</evidence>
<feature type="transmembrane region" description="Helical" evidence="8">
    <location>
        <begin position="172"/>
        <end position="190"/>
    </location>
</feature>
<dbReference type="EMBL" id="JACEFF010000661">
    <property type="protein sequence ID" value="KAH9633255.1"/>
    <property type="molecule type" value="Genomic_DNA"/>
</dbReference>
<proteinExistence type="inferred from homology"/>
<name>A0A922MBF2_SPOEX</name>
<dbReference type="InterPro" id="IPR002159">
    <property type="entry name" value="CD36_fam"/>
</dbReference>
<accession>A0A922MBF2</accession>
<keyword evidence="4 8" id="KW-0812">Transmembrane</keyword>
<dbReference type="GO" id="GO:0005044">
    <property type="term" value="F:scavenger receptor activity"/>
    <property type="evidence" value="ECO:0007669"/>
    <property type="project" value="TreeGrafter"/>
</dbReference>
<comment type="caution">
    <text evidence="9">The sequence shown here is derived from an EMBL/GenBank/DDBJ whole genome shotgun (WGS) entry which is preliminary data.</text>
</comment>
<evidence type="ECO:0000256" key="4">
    <source>
        <dbReference type="ARBA" id="ARBA00022692"/>
    </source>
</evidence>